<dbReference type="Proteomes" id="UP000609849">
    <property type="component" value="Unassembled WGS sequence"/>
</dbReference>
<keyword evidence="7 8" id="KW-0472">Membrane</keyword>
<dbReference type="PROSITE" id="PS51012">
    <property type="entry name" value="ABC_TM2"/>
    <property type="match status" value="1"/>
</dbReference>
<feature type="transmembrane region" description="Helical" evidence="8">
    <location>
        <begin position="113"/>
        <end position="136"/>
    </location>
</feature>
<evidence type="ECO:0000256" key="4">
    <source>
        <dbReference type="ARBA" id="ARBA00022475"/>
    </source>
</evidence>
<comment type="caution">
    <text evidence="10">The sequence shown here is derived from an EMBL/GenBank/DDBJ whole genome shotgun (WGS) entry which is preliminary data.</text>
</comment>
<reference evidence="10 11" key="1">
    <citation type="submission" date="2020-08" db="EMBL/GenBank/DDBJ databases">
        <authorList>
            <person name="Liu C."/>
            <person name="Sun Q."/>
        </authorList>
    </citation>
    <scope>NUCLEOTIDE SEQUENCE [LARGE SCALE GENOMIC DNA]</scope>
    <source>
        <strain evidence="10 11">NSJ-18</strain>
    </source>
</reference>
<evidence type="ECO:0000256" key="5">
    <source>
        <dbReference type="ARBA" id="ARBA00022692"/>
    </source>
</evidence>
<organism evidence="10 11">
    <name type="scientific">Romboutsia faecis</name>
    <dbReference type="NCBI Taxonomy" id="2764597"/>
    <lineage>
        <taxon>Bacteria</taxon>
        <taxon>Bacillati</taxon>
        <taxon>Bacillota</taxon>
        <taxon>Clostridia</taxon>
        <taxon>Peptostreptococcales</taxon>
        <taxon>Peptostreptococcaceae</taxon>
        <taxon>Romboutsia</taxon>
    </lineage>
</organism>
<keyword evidence="4 8" id="KW-1003">Cell membrane</keyword>
<comment type="similarity">
    <text evidence="2 8">Belongs to the ABC-2 integral membrane protein family.</text>
</comment>
<feature type="transmembrane region" description="Helical" evidence="8">
    <location>
        <begin position="69"/>
        <end position="93"/>
    </location>
</feature>
<evidence type="ECO:0000256" key="2">
    <source>
        <dbReference type="ARBA" id="ARBA00007783"/>
    </source>
</evidence>
<evidence type="ECO:0000313" key="11">
    <source>
        <dbReference type="Proteomes" id="UP000609849"/>
    </source>
</evidence>
<proteinExistence type="inferred from homology"/>
<dbReference type="RefSeq" id="WP_153923785.1">
    <property type="nucleotide sequence ID" value="NZ_JACRWE010000002.1"/>
</dbReference>
<evidence type="ECO:0000259" key="9">
    <source>
        <dbReference type="PROSITE" id="PS51012"/>
    </source>
</evidence>
<evidence type="ECO:0000313" key="10">
    <source>
        <dbReference type="EMBL" id="MBC5995866.1"/>
    </source>
</evidence>
<dbReference type="EMBL" id="JACRWE010000002">
    <property type="protein sequence ID" value="MBC5995866.1"/>
    <property type="molecule type" value="Genomic_DNA"/>
</dbReference>
<keyword evidence="6 8" id="KW-1133">Transmembrane helix</keyword>
<keyword evidence="3 8" id="KW-0813">Transport</keyword>
<protein>
    <recommendedName>
        <fullName evidence="8">Transport permease protein</fullName>
    </recommendedName>
</protein>
<keyword evidence="11" id="KW-1185">Reference proteome</keyword>
<accession>A0ABR7JLR7</accession>
<name>A0ABR7JLR7_9FIRM</name>
<keyword evidence="5 8" id="KW-0812">Transmembrane</keyword>
<evidence type="ECO:0000256" key="8">
    <source>
        <dbReference type="RuleBase" id="RU361157"/>
    </source>
</evidence>
<sequence length="265" mass="30784">MLMNILRENVTNIRQTLLLAKADLIKYYKGAALGYLWAFVKPMVTIAVYLFAFQVGIRKGAPMDGFPFALWLIAGMLPWFFISDAIVAGTMSIRSYRQFVTKMKFPISTIPSFVLLSKLYIQLGMIVAIALIFVSYGFYPDIYYLQLLYYVPTMLIFFIILSWTFGSLAVISRDFENLVKSSMQALLWMTPILWNIDNVSSPTLKFILKLNPINYFVEGYRDIFLYKKWFFEGRYSIYIWLLIIVLAIIGSIVYKKLHKEFADVL</sequence>
<dbReference type="InterPro" id="IPR013525">
    <property type="entry name" value="ABC2_TM"/>
</dbReference>
<evidence type="ECO:0000256" key="1">
    <source>
        <dbReference type="ARBA" id="ARBA00004651"/>
    </source>
</evidence>
<dbReference type="PANTHER" id="PTHR30413:SF10">
    <property type="entry name" value="CAPSULE POLYSACCHARIDE EXPORT INNER-MEMBRANE PROTEIN CTRC"/>
    <property type="match status" value="1"/>
</dbReference>
<evidence type="ECO:0000256" key="3">
    <source>
        <dbReference type="ARBA" id="ARBA00022448"/>
    </source>
</evidence>
<feature type="transmembrane region" description="Helical" evidence="8">
    <location>
        <begin position="35"/>
        <end position="57"/>
    </location>
</feature>
<feature type="transmembrane region" description="Helical" evidence="8">
    <location>
        <begin position="148"/>
        <end position="171"/>
    </location>
</feature>
<gene>
    <name evidence="10" type="ORF">H8923_03775</name>
</gene>
<feature type="domain" description="ABC transmembrane type-2" evidence="9">
    <location>
        <begin position="33"/>
        <end position="257"/>
    </location>
</feature>
<evidence type="ECO:0000256" key="7">
    <source>
        <dbReference type="ARBA" id="ARBA00023136"/>
    </source>
</evidence>
<feature type="transmembrane region" description="Helical" evidence="8">
    <location>
        <begin position="235"/>
        <end position="254"/>
    </location>
</feature>
<comment type="subcellular location">
    <subcellularLocation>
        <location evidence="1 8">Cell membrane</location>
        <topology evidence="1 8">Multi-pass membrane protein</topology>
    </subcellularLocation>
</comment>
<dbReference type="Pfam" id="PF01061">
    <property type="entry name" value="ABC2_membrane"/>
    <property type="match status" value="1"/>
</dbReference>
<comment type="caution">
    <text evidence="8">Lacks conserved residue(s) required for the propagation of feature annotation.</text>
</comment>
<dbReference type="PANTHER" id="PTHR30413">
    <property type="entry name" value="INNER MEMBRANE TRANSPORT PERMEASE"/>
    <property type="match status" value="1"/>
</dbReference>
<evidence type="ECO:0000256" key="6">
    <source>
        <dbReference type="ARBA" id="ARBA00022989"/>
    </source>
</evidence>
<dbReference type="InterPro" id="IPR047817">
    <property type="entry name" value="ABC2_TM_bact-type"/>
</dbReference>